<dbReference type="PRINTS" id="PR00364">
    <property type="entry name" value="DISEASERSIST"/>
</dbReference>
<evidence type="ECO:0000313" key="3">
    <source>
        <dbReference type="EMBL" id="GAA5175203.1"/>
    </source>
</evidence>
<comment type="caution">
    <text evidence="3">The sequence shown here is derived from an EMBL/GenBank/DDBJ whole genome shotgun (WGS) entry which is preliminary data.</text>
</comment>
<dbReference type="SUPFAM" id="SSF46894">
    <property type="entry name" value="C-terminal effector domain of the bipartite response regulators"/>
    <property type="match status" value="1"/>
</dbReference>
<dbReference type="InterPro" id="IPR016032">
    <property type="entry name" value="Sig_transdc_resp-reg_C-effctor"/>
</dbReference>
<dbReference type="InterPro" id="IPR027417">
    <property type="entry name" value="P-loop_NTPase"/>
</dbReference>
<keyword evidence="4" id="KW-1185">Reference proteome</keyword>
<dbReference type="Gene3D" id="3.40.50.300">
    <property type="entry name" value="P-loop containing nucleotide triphosphate hydrolases"/>
    <property type="match status" value="1"/>
</dbReference>
<accession>A0ABP9RCM8</accession>
<dbReference type="Gene3D" id="1.10.10.10">
    <property type="entry name" value="Winged helix-like DNA-binding domain superfamily/Winged helix DNA-binding domain"/>
    <property type="match status" value="1"/>
</dbReference>
<reference evidence="4" key="1">
    <citation type="journal article" date="2019" name="Int. J. Syst. Evol. Microbiol.">
        <title>The Global Catalogue of Microorganisms (GCM) 10K type strain sequencing project: providing services to taxonomists for standard genome sequencing and annotation.</title>
        <authorList>
            <consortium name="The Broad Institute Genomics Platform"/>
            <consortium name="The Broad Institute Genome Sequencing Center for Infectious Disease"/>
            <person name="Wu L."/>
            <person name="Ma J."/>
        </authorList>
    </citation>
    <scope>NUCLEOTIDE SEQUENCE [LARGE SCALE GENOMIC DNA]</scope>
    <source>
        <strain evidence="4">JCM 18303</strain>
    </source>
</reference>
<protein>
    <submittedName>
        <fullName evidence="3">LuxR family transcriptional regulator</fullName>
    </submittedName>
</protein>
<proteinExistence type="predicted"/>
<dbReference type="EMBL" id="BAABJP010000064">
    <property type="protein sequence ID" value="GAA5175203.1"/>
    <property type="molecule type" value="Genomic_DNA"/>
</dbReference>
<dbReference type="PANTHER" id="PTHR47691:SF3">
    <property type="entry name" value="HTH-TYPE TRANSCRIPTIONAL REGULATOR RV0890C-RELATED"/>
    <property type="match status" value="1"/>
</dbReference>
<feature type="domain" description="HTH luxR-type" evidence="2">
    <location>
        <begin position="696"/>
        <end position="761"/>
    </location>
</feature>
<dbReference type="PROSITE" id="PS50043">
    <property type="entry name" value="HTH_LUXR_2"/>
    <property type="match status" value="1"/>
</dbReference>
<dbReference type="PANTHER" id="PTHR47691">
    <property type="entry name" value="REGULATOR-RELATED"/>
    <property type="match status" value="1"/>
</dbReference>
<dbReference type="InterPro" id="IPR036388">
    <property type="entry name" value="WH-like_DNA-bd_sf"/>
</dbReference>
<evidence type="ECO:0000313" key="4">
    <source>
        <dbReference type="Proteomes" id="UP001428817"/>
    </source>
</evidence>
<dbReference type="PROSITE" id="PS00622">
    <property type="entry name" value="HTH_LUXR_1"/>
    <property type="match status" value="1"/>
</dbReference>
<dbReference type="CDD" id="cd06170">
    <property type="entry name" value="LuxR_C_like"/>
    <property type="match status" value="1"/>
</dbReference>
<sequence>MLAESRLVTMTGVGGVGKTRFALRLATEVSHVFSDGVWLVELANLPATADSSLLEQTVAEAFDLSDFSAQRPRRALADYLADRHCLLVLDNCEHLAEEATALVTYLLRAAPDLHVLVTSRKLLGCAGEHMISVPPLSVPDSSAPPGGEALELLGQRAAALGVPVTPASLDSAMEICRRLDGLPLAIELAAGRMHTLSVAEVLERLEDRFRLLTGGVRPGQPAHQTLRQVVEWSHHLCSEQEQLLWERSSVFAGGFDLAAAEEVCAGAGIAAEDVLDLLTGLVRQSLLVVERRSERTRYRFLETLREYGAQLLERRGQESTFRVRHRDYYQRLAAEAADDWFSPREVHWLQWARTEMPNLRAAMEYGLSHAEPTRSLEIAINLTRLRTWFFVGWPGEGRAWLDRVLRHARGQLEDDHAAATLRLTATAFAGWLTLCQGDPRAAKEYLVAIRSAPGREDVHGAVGLFESAYALLVESDERSVEMFARVLDDLRSAGVSAADRAMVETMRSIAASFFADREVALAVSNRHLENSLQQQVVWQISWAKWAVSLARSRHADHRGGLRLARESLRAQRDIGDQWGTVWGTHVVAWVLATELRARSDQGETPDTGHVEKIARILGGAYRLRQWTGVELTGLGPFRTATVEAEQLAQDLLGERAYLRAFEQGKFTGLPRAEAYHRVLELTLDEGPHAPTPSTPPAGTPERLTEREEQIAALIARGGTNAQIAQRLVISIRTVQTHVGNILRKCGLHNRQELVAWYLREHPEP</sequence>
<feature type="region of interest" description="Disordered" evidence="1">
    <location>
        <begin position="684"/>
        <end position="703"/>
    </location>
</feature>
<dbReference type="PRINTS" id="PR00038">
    <property type="entry name" value="HTHLUXR"/>
</dbReference>
<dbReference type="InterPro" id="IPR049945">
    <property type="entry name" value="AAA_22"/>
</dbReference>
<dbReference type="InterPro" id="IPR000792">
    <property type="entry name" value="Tscrpt_reg_LuxR_C"/>
</dbReference>
<dbReference type="SUPFAM" id="SSF52540">
    <property type="entry name" value="P-loop containing nucleoside triphosphate hydrolases"/>
    <property type="match status" value="1"/>
</dbReference>
<dbReference type="Pfam" id="PF00196">
    <property type="entry name" value="GerE"/>
    <property type="match status" value="1"/>
</dbReference>
<dbReference type="Proteomes" id="UP001428817">
    <property type="component" value="Unassembled WGS sequence"/>
</dbReference>
<name>A0ABP9RCM8_9PSEU</name>
<dbReference type="SMART" id="SM00421">
    <property type="entry name" value="HTH_LUXR"/>
    <property type="match status" value="1"/>
</dbReference>
<dbReference type="Pfam" id="PF13401">
    <property type="entry name" value="AAA_22"/>
    <property type="match status" value="1"/>
</dbReference>
<feature type="compositionally biased region" description="Pro residues" evidence="1">
    <location>
        <begin position="689"/>
        <end position="698"/>
    </location>
</feature>
<evidence type="ECO:0000256" key="1">
    <source>
        <dbReference type="SAM" id="MobiDB-lite"/>
    </source>
</evidence>
<organism evidence="3 4">
    <name type="scientific">Pseudonocardia eucalypti</name>
    <dbReference type="NCBI Taxonomy" id="648755"/>
    <lineage>
        <taxon>Bacteria</taxon>
        <taxon>Bacillati</taxon>
        <taxon>Actinomycetota</taxon>
        <taxon>Actinomycetes</taxon>
        <taxon>Pseudonocardiales</taxon>
        <taxon>Pseudonocardiaceae</taxon>
        <taxon>Pseudonocardia</taxon>
    </lineage>
</organism>
<evidence type="ECO:0000259" key="2">
    <source>
        <dbReference type="PROSITE" id="PS50043"/>
    </source>
</evidence>
<gene>
    <name evidence="3" type="ORF">GCM10023321_80790</name>
</gene>